<gene>
    <name evidence="1" type="ORF">LRS13_07670</name>
</gene>
<sequence length="61" mass="6312">MRAPYAVVSPYSTCQVLGASRSSIEPEIRALPTVTWSAPVVCTTGGGIGSDGGVVWRASCR</sequence>
<reference evidence="2" key="1">
    <citation type="submission" date="2021-11" db="EMBL/GenBank/DDBJ databases">
        <title>Cultivation dependent microbiological survey of springs from the worlds oldest radium mine currently devoted to the extraction of radon-saturated water.</title>
        <authorList>
            <person name="Kapinusova G."/>
            <person name="Smrhova T."/>
            <person name="Strejcek M."/>
            <person name="Suman J."/>
            <person name="Jani K."/>
            <person name="Pajer P."/>
            <person name="Uhlik O."/>
        </authorList>
    </citation>
    <scope>NUCLEOTIDE SEQUENCE [LARGE SCALE GENOMIC DNA]</scope>
    <source>
        <strain evidence="2">J379</strain>
    </source>
</reference>
<dbReference type="EMBL" id="CP088295">
    <property type="protein sequence ID" value="UUY05390.1"/>
    <property type="molecule type" value="Genomic_DNA"/>
</dbReference>
<keyword evidence="2" id="KW-1185">Reference proteome</keyword>
<evidence type="ECO:0000313" key="2">
    <source>
        <dbReference type="Proteomes" id="UP001058860"/>
    </source>
</evidence>
<accession>A0ABY5PLV4</accession>
<proteinExistence type="predicted"/>
<name>A0ABY5PLV4_9ACTN</name>
<organism evidence="1 2">
    <name type="scientific">Svornostia abyssi</name>
    <dbReference type="NCBI Taxonomy" id="2898438"/>
    <lineage>
        <taxon>Bacteria</taxon>
        <taxon>Bacillati</taxon>
        <taxon>Actinomycetota</taxon>
        <taxon>Thermoleophilia</taxon>
        <taxon>Solirubrobacterales</taxon>
        <taxon>Baekduiaceae</taxon>
        <taxon>Svornostia</taxon>
    </lineage>
</organism>
<protein>
    <submittedName>
        <fullName evidence="1">Uncharacterized protein</fullName>
    </submittedName>
</protein>
<dbReference type="Proteomes" id="UP001058860">
    <property type="component" value="Chromosome"/>
</dbReference>
<evidence type="ECO:0000313" key="1">
    <source>
        <dbReference type="EMBL" id="UUY05390.1"/>
    </source>
</evidence>
<dbReference type="RefSeq" id="WP_353865851.1">
    <property type="nucleotide sequence ID" value="NZ_CP088295.1"/>
</dbReference>